<proteinExistence type="predicted"/>
<dbReference type="EMBL" id="JAAAIP010000038">
    <property type="protein sequence ID" value="KAG0328249.1"/>
    <property type="molecule type" value="Genomic_DNA"/>
</dbReference>
<comment type="caution">
    <text evidence="4">The sequence shown here is derived from an EMBL/GenBank/DDBJ whole genome shotgun (WGS) entry which is preliminary data.</text>
</comment>
<sequence length="208" mass="22698">MLFDSASSPMLSGVDNDDYKSAVSTRTSADRLRKTAGTAASKKRVIKNGGSNRRSILDFPYPSSSSVVKSSSASPSLGYNSNHNKYRKDGAGEFQCPFDGCSYRYNLRRELNRHKNVHLFAGKDKYRCMNCNSGLCRLDSVKRHMEAKGKAGCLKKGLYQEFKENGELIRVRKCKPSWYEAAAANVAASAVVSGSASSSASAIVLRSL</sequence>
<protein>
    <recommendedName>
        <fullName evidence="3">C2H2-type domain-containing protein</fullName>
    </recommendedName>
</protein>
<keyword evidence="5" id="KW-1185">Reference proteome</keyword>
<feature type="region of interest" description="Disordered" evidence="2">
    <location>
        <begin position="1"/>
        <end position="47"/>
    </location>
</feature>
<feature type="compositionally biased region" description="Polar residues" evidence="2">
    <location>
        <begin position="1"/>
        <end position="10"/>
    </location>
</feature>
<organism evidence="4 5">
    <name type="scientific">Dissophora globulifera</name>
    <dbReference type="NCBI Taxonomy" id="979702"/>
    <lineage>
        <taxon>Eukaryota</taxon>
        <taxon>Fungi</taxon>
        <taxon>Fungi incertae sedis</taxon>
        <taxon>Mucoromycota</taxon>
        <taxon>Mortierellomycotina</taxon>
        <taxon>Mortierellomycetes</taxon>
        <taxon>Mortierellales</taxon>
        <taxon>Mortierellaceae</taxon>
        <taxon>Dissophora</taxon>
    </lineage>
</organism>
<name>A0A9P6RV31_9FUNG</name>
<dbReference type="GO" id="GO:0008270">
    <property type="term" value="F:zinc ion binding"/>
    <property type="evidence" value="ECO:0007669"/>
    <property type="project" value="UniProtKB-KW"/>
</dbReference>
<dbReference type="SMART" id="SM00355">
    <property type="entry name" value="ZnF_C2H2"/>
    <property type="match status" value="2"/>
</dbReference>
<keyword evidence="1" id="KW-0862">Zinc</keyword>
<keyword evidence="1" id="KW-0863">Zinc-finger</keyword>
<keyword evidence="1" id="KW-0479">Metal-binding</keyword>
<dbReference type="PROSITE" id="PS00028">
    <property type="entry name" value="ZINC_FINGER_C2H2_1"/>
    <property type="match status" value="1"/>
</dbReference>
<dbReference type="AlphaFoldDB" id="A0A9P6RV31"/>
<gene>
    <name evidence="4" type="ORF">BGZ99_005767</name>
</gene>
<accession>A0A9P6RV31</accession>
<dbReference type="OrthoDB" id="2421134at2759"/>
<reference evidence="4" key="1">
    <citation type="journal article" date="2020" name="Fungal Divers.">
        <title>Resolving the Mortierellaceae phylogeny through synthesis of multi-gene phylogenetics and phylogenomics.</title>
        <authorList>
            <person name="Vandepol N."/>
            <person name="Liber J."/>
            <person name="Desiro A."/>
            <person name="Na H."/>
            <person name="Kennedy M."/>
            <person name="Barry K."/>
            <person name="Grigoriev I.V."/>
            <person name="Miller A.N."/>
            <person name="O'Donnell K."/>
            <person name="Stajich J.E."/>
            <person name="Bonito G."/>
        </authorList>
    </citation>
    <scope>NUCLEOTIDE SEQUENCE</scope>
    <source>
        <strain evidence="4">REB-010B</strain>
    </source>
</reference>
<dbReference type="InterPro" id="IPR013087">
    <property type="entry name" value="Znf_C2H2_type"/>
</dbReference>
<evidence type="ECO:0000259" key="3">
    <source>
        <dbReference type="PROSITE" id="PS50157"/>
    </source>
</evidence>
<evidence type="ECO:0000313" key="5">
    <source>
        <dbReference type="Proteomes" id="UP000738325"/>
    </source>
</evidence>
<dbReference type="Proteomes" id="UP000738325">
    <property type="component" value="Unassembled WGS sequence"/>
</dbReference>
<dbReference type="PROSITE" id="PS50157">
    <property type="entry name" value="ZINC_FINGER_C2H2_2"/>
    <property type="match status" value="1"/>
</dbReference>
<evidence type="ECO:0000256" key="2">
    <source>
        <dbReference type="SAM" id="MobiDB-lite"/>
    </source>
</evidence>
<evidence type="ECO:0000256" key="1">
    <source>
        <dbReference type="PROSITE-ProRule" id="PRU00042"/>
    </source>
</evidence>
<evidence type="ECO:0000313" key="4">
    <source>
        <dbReference type="EMBL" id="KAG0328249.1"/>
    </source>
</evidence>
<dbReference type="Gene3D" id="3.30.160.60">
    <property type="entry name" value="Classic Zinc Finger"/>
    <property type="match status" value="1"/>
</dbReference>
<feature type="domain" description="C2H2-type" evidence="3">
    <location>
        <begin position="94"/>
        <end position="118"/>
    </location>
</feature>